<comment type="caution">
    <text evidence="3">The sequence shown here is derived from an EMBL/GenBank/DDBJ whole genome shotgun (WGS) entry which is preliminary data.</text>
</comment>
<organism evidence="3 4">
    <name type="scientific">Streptomyces flavidovirens</name>
    <dbReference type="NCBI Taxonomy" id="67298"/>
    <lineage>
        <taxon>Bacteria</taxon>
        <taxon>Bacillati</taxon>
        <taxon>Actinomycetota</taxon>
        <taxon>Actinomycetes</taxon>
        <taxon>Kitasatosporales</taxon>
        <taxon>Streptomycetaceae</taxon>
        <taxon>Streptomyces</taxon>
    </lineage>
</organism>
<gene>
    <name evidence="3" type="ORF">ACFYWW_23925</name>
</gene>
<feature type="transmembrane region" description="Helical" evidence="2">
    <location>
        <begin position="81"/>
        <end position="101"/>
    </location>
</feature>
<evidence type="ECO:0000313" key="3">
    <source>
        <dbReference type="EMBL" id="MFF3341738.1"/>
    </source>
</evidence>
<dbReference type="Proteomes" id="UP001601976">
    <property type="component" value="Unassembled WGS sequence"/>
</dbReference>
<dbReference type="RefSeq" id="WP_387896709.1">
    <property type="nucleotide sequence ID" value="NZ_JBIAPK010000007.1"/>
</dbReference>
<name>A0ABW6RJN8_9ACTN</name>
<feature type="region of interest" description="Disordered" evidence="1">
    <location>
        <begin position="1"/>
        <end position="24"/>
    </location>
</feature>
<accession>A0ABW6RJN8</accession>
<proteinExistence type="predicted"/>
<evidence type="ECO:0000256" key="1">
    <source>
        <dbReference type="SAM" id="MobiDB-lite"/>
    </source>
</evidence>
<dbReference type="EMBL" id="JBIAPK010000007">
    <property type="protein sequence ID" value="MFF3341738.1"/>
    <property type="molecule type" value="Genomic_DNA"/>
</dbReference>
<keyword evidence="2" id="KW-1133">Transmembrane helix</keyword>
<protein>
    <recommendedName>
        <fullName evidence="5">DUF3379 domain-containing protein</fullName>
    </recommendedName>
</protein>
<keyword evidence="2" id="KW-0472">Membrane</keyword>
<evidence type="ECO:0008006" key="5">
    <source>
        <dbReference type="Google" id="ProtNLM"/>
    </source>
</evidence>
<keyword evidence="2" id="KW-0812">Transmembrane</keyword>
<evidence type="ECO:0000313" key="4">
    <source>
        <dbReference type="Proteomes" id="UP001601976"/>
    </source>
</evidence>
<evidence type="ECO:0000256" key="2">
    <source>
        <dbReference type="SAM" id="Phobius"/>
    </source>
</evidence>
<keyword evidence="4" id="KW-1185">Reference proteome</keyword>
<sequence>MNESEEERSEDPPGPRDVPGLPGKLRGELRELGRGMRIPDVDGATMAERVLAQIIAEAVPVPVAEPPGRAERVRAWARRRWRMLSAAVSGLLVVLVLTPPVRAAVAEWFDFGGVAVRYDPTASPPPGSPGAGPPGCRQGLTVAEAALRAGFDPVLPAGLGDPVAAAVSADRRVLSVCWRGIRIDEFRATIDPLFHKMTPVPAAHTEVDGQTALWFPERHRLTLKLLDDESRPYAPQVRAAGPTLLWQRAEGLTLRLEGVTTMERAVDIAESAD</sequence>
<reference evidence="3 4" key="1">
    <citation type="submission" date="2024-10" db="EMBL/GenBank/DDBJ databases">
        <title>The Natural Products Discovery Center: Release of the First 8490 Sequenced Strains for Exploring Actinobacteria Biosynthetic Diversity.</title>
        <authorList>
            <person name="Kalkreuter E."/>
            <person name="Kautsar S.A."/>
            <person name="Yang D."/>
            <person name="Bader C.D."/>
            <person name="Teijaro C.N."/>
            <person name="Fluegel L."/>
            <person name="Davis C.M."/>
            <person name="Simpson J.R."/>
            <person name="Lauterbach L."/>
            <person name="Steele A.D."/>
            <person name="Gui C."/>
            <person name="Meng S."/>
            <person name="Li G."/>
            <person name="Viehrig K."/>
            <person name="Ye F."/>
            <person name="Su P."/>
            <person name="Kiefer A.F."/>
            <person name="Nichols A."/>
            <person name="Cepeda A.J."/>
            <person name="Yan W."/>
            <person name="Fan B."/>
            <person name="Jiang Y."/>
            <person name="Adhikari A."/>
            <person name="Zheng C.-J."/>
            <person name="Schuster L."/>
            <person name="Cowan T.M."/>
            <person name="Smanski M.J."/>
            <person name="Chevrette M.G."/>
            <person name="De Carvalho L.P.S."/>
            <person name="Shen B."/>
        </authorList>
    </citation>
    <scope>NUCLEOTIDE SEQUENCE [LARGE SCALE GENOMIC DNA]</scope>
    <source>
        <strain evidence="3 4">NPDC003029</strain>
    </source>
</reference>